<feature type="region of interest" description="Disordered" evidence="1">
    <location>
        <begin position="21"/>
        <end position="92"/>
    </location>
</feature>
<feature type="compositionally biased region" description="Low complexity" evidence="1">
    <location>
        <begin position="21"/>
        <end position="45"/>
    </location>
</feature>
<feature type="transmembrane region" description="Helical" evidence="2">
    <location>
        <begin position="112"/>
        <end position="135"/>
    </location>
</feature>
<dbReference type="AlphaFoldDB" id="A0A9Q2W0P9"/>
<keyword evidence="2" id="KW-1133">Transmembrane helix</keyword>
<feature type="compositionally biased region" description="Basic and acidic residues" evidence="1">
    <location>
        <begin position="76"/>
        <end position="92"/>
    </location>
</feature>
<evidence type="ECO:0000313" key="3">
    <source>
        <dbReference type="EMBL" id="MBT1540746.1"/>
    </source>
</evidence>
<dbReference type="Proteomes" id="UP000709437">
    <property type="component" value="Unassembled WGS sequence"/>
</dbReference>
<accession>A0A9Q2W0P9</accession>
<name>A0A9Q2W0P9_9MICO</name>
<keyword evidence="2" id="KW-0472">Membrane</keyword>
<dbReference type="EMBL" id="JAHEWX010000002">
    <property type="protein sequence ID" value="MBT1540746.1"/>
    <property type="molecule type" value="Genomic_DNA"/>
</dbReference>
<comment type="caution">
    <text evidence="3">The sequence shown here is derived from an EMBL/GenBank/DDBJ whole genome shotgun (WGS) entry which is preliminary data.</text>
</comment>
<organism evidence="3 4">
    <name type="scientific">Curtobacterium flaccumfaciens pv. flaccumfaciens</name>
    <dbReference type="NCBI Taxonomy" id="138532"/>
    <lineage>
        <taxon>Bacteria</taxon>
        <taxon>Bacillati</taxon>
        <taxon>Actinomycetota</taxon>
        <taxon>Actinomycetes</taxon>
        <taxon>Micrococcales</taxon>
        <taxon>Microbacteriaceae</taxon>
        <taxon>Curtobacterium</taxon>
    </lineage>
</organism>
<sequence length="277" mass="28253">MNPTEDADADAERARLERIAWGAASTPADAADARSALAARSGADLHNADPHSADRAPGADAHGTRTADRAPAADAHGTRTADRGTDADDRGRGLLAGVRQRAGRIRRSDHRVLWTVGAAAVVIGFVAGTGVGLSLGARPVDPTTTVTPPAGAVTIDRRFEQPQTVADRTPAGIATPMERSSTRLVFTNRSLSGDDAATPWNVWAGVGRDGSTICLVASADQLEGTSACWPRGAALHGRVSLSATALSGTLTVRLVGGGVRASVTTGAEPMYTAGPVG</sequence>
<keyword evidence="2" id="KW-0812">Transmembrane</keyword>
<reference evidence="3" key="1">
    <citation type="submission" date="2021-05" db="EMBL/GenBank/DDBJ databases">
        <title>Whole genome sequence of Curtobacterium flaccumfaciens pv. flaccumfaciens strain CFBP 3417.</title>
        <authorList>
            <person name="Osdaghi E."/>
            <person name="Taghouti G."/>
            <person name="Portier P."/>
            <person name="Fazliarab A."/>
            <person name="Taghavi S.M."/>
            <person name="Briand M."/>
            <person name="Le-Saux M."/>
            <person name="Jacques M.-A."/>
        </authorList>
    </citation>
    <scope>NUCLEOTIDE SEQUENCE</scope>
    <source>
        <strain evidence="3">CFBP 3417</strain>
    </source>
</reference>
<proteinExistence type="predicted"/>
<evidence type="ECO:0000256" key="2">
    <source>
        <dbReference type="SAM" id="Phobius"/>
    </source>
</evidence>
<evidence type="ECO:0000313" key="4">
    <source>
        <dbReference type="Proteomes" id="UP000709437"/>
    </source>
</evidence>
<protein>
    <submittedName>
        <fullName evidence="3">Uncharacterized protein</fullName>
    </submittedName>
</protein>
<dbReference type="RefSeq" id="WP_214562161.1">
    <property type="nucleotide sequence ID" value="NZ_JAHEWX010000002.1"/>
</dbReference>
<gene>
    <name evidence="3" type="ORF">KK103_03150</name>
</gene>
<evidence type="ECO:0000256" key="1">
    <source>
        <dbReference type="SAM" id="MobiDB-lite"/>
    </source>
</evidence>